<reference evidence="3 4" key="1">
    <citation type="submission" date="2019-12" db="EMBL/GenBank/DDBJ databases">
        <authorList>
            <person name="Wolfe R."/>
            <person name="Danczak R."/>
            <person name="Wilkins M."/>
        </authorList>
    </citation>
    <scope>NUCLEOTIDE SEQUENCE [LARGE SCALE GENOMIC DNA]</scope>
    <source>
        <strain evidence="3">X2_MaxBin.013</strain>
    </source>
</reference>
<dbReference type="SUPFAM" id="SSF47781">
    <property type="entry name" value="RuvA domain 2-like"/>
    <property type="match status" value="1"/>
</dbReference>
<organism evidence="3 4">
    <name type="scientific">Candidatus Saganbacteria bacterium</name>
    <dbReference type="NCBI Taxonomy" id="2575572"/>
    <lineage>
        <taxon>Bacteria</taxon>
        <taxon>Bacillati</taxon>
        <taxon>Saganbacteria</taxon>
    </lineage>
</organism>
<feature type="domain" description="Helix-hairpin-helix DNA-binding motif class 1" evidence="2">
    <location>
        <begin position="140"/>
        <end position="159"/>
    </location>
</feature>
<dbReference type="InterPro" id="IPR010994">
    <property type="entry name" value="RuvA_2-like"/>
</dbReference>
<dbReference type="Pfam" id="PF12836">
    <property type="entry name" value="HHH_3"/>
    <property type="match status" value="1"/>
</dbReference>
<dbReference type="GO" id="GO:0015627">
    <property type="term" value="C:type II protein secretion system complex"/>
    <property type="evidence" value="ECO:0007669"/>
    <property type="project" value="TreeGrafter"/>
</dbReference>
<gene>
    <name evidence="3" type="ORF">FD145_488</name>
</gene>
<dbReference type="GO" id="GO:0015628">
    <property type="term" value="P:protein secretion by the type II secretion system"/>
    <property type="evidence" value="ECO:0007669"/>
    <property type="project" value="TreeGrafter"/>
</dbReference>
<dbReference type="Gene3D" id="1.10.150.310">
    <property type="entry name" value="Tex RuvX-like domain-like"/>
    <property type="match status" value="1"/>
</dbReference>
<evidence type="ECO:0000256" key="1">
    <source>
        <dbReference type="SAM" id="Phobius"/>
    </source>
</evidence>
<sequence>MIKLSNEQKTTVIGLVLAISIGSLLYFYNHFLKPAPISEIIIEEPAKTEKIVIHICGEIKKEGVYKLNTQARLLDAVNLAGGILKTADLSAVNLAEQVKDGQKIVIPKKENIINEVAASKKQENLKKPDKIININTATMDELDSLPGVGPKTAKNIIDSRPFSKTEELVSKIKRFGKNKFENIKGRITV</sequence>
<dbReference type="AlphaFoldDB" id="A0A833P3F0"/>
<evidence type="ECO:0000313" key="3">
    <source>
        <dbReference type="EMBL" id="KAF0134657.1"/>
    </source>
</evidence>
<dbReference type="InterPro" id="IPR051675">
    <property type="entry name" value="Endo/Exo/Phosphatase_dom_1"/>
</dbReference>
<keyword evidence="1" id="KW-1133">Transmembrane helix</keyword>
<dbReference type="EMBL" id="WPAF01000006">
    <property type="protein sequence ID" value="KAF0134657.1"/>
    <property type="molecule type" value="Genomic_DNA"/>
</dbReference>
<proteinExistence type="predicted"/>
<dbReference type="InterPro" id="IPR003583">
    <property type="entry name" value="Hlx-hairpin-Hlx_DNA-bd_motif"/>
</dbReference>
<comment type="caution">
    <text evidence="3">The sequence shown here is derived from an EMBL/GenBank/DDBJ whole genome shotgun (WGS) entry which is preliminary data.</text>
</comment>
<dbReference type="GO" id="GO:0006281">
    <property type="term" value="P:DNA repair"/>
    <property type="evidence" value="ECO:0007669"/>
    <property type="project" value="InterPro"/>
</dbReference>
<feature type="transmembrane region" description="Helical" evidence="1">
    <location>
        <begin position="12"/>
        <end position="28"/>
    </location>
</feature>
<keyword evidence="1" id="KW-0812">Transmembrane</keyword>
<evidence type="ECO:0000313" key="4">
    <source>
        <dbReference type="Proteomes" id="UP000488506"/>
    </source>
</evidence>
<evidence type="ECO:0000259" key="2">
    <source>
        <dbReference type="SMART" id="SM00278"/>
    </source>
</evidence>
<dbReference type="InterPro" id="IPR019554">
    <property type="entry name" value="Soluble_ligand-bd"/>
</dbReference>
<dbReference type="SMART" id="SM00278">
    <property type="entry name" value="HhH1"/>
    <property type="match status" value="2"/>
</dbReference>
<protein>
    <submittedName>
        <fullName evidence="3">Competence protein ComEA</fullName>
    </submittedName>
</protein>
<name>A0A833P3F0_UNCSA</name>
<dbReference type="Proteomes" id="UP000488506">
    <property type="component" value="Unassembled WGS sequence"/>
</dbReference>
<keyword evidence="1" id="KW-0472">Membrane</keyword>
<dbReference type="Pfam" id="PF10531">
    <property type="entry name" value="SLBB"/>
    <property type="match status" value="1"/>
</dbReference>
<dbReference type="PANTHER" id="PTHR21180:SF32">
    <property type="entry name" value="ENDONUCLEASE_EXONUCLEASE_PHOSPHATASE FAMILY DOMAIN-CONTAINING PROTEIN 1"/>
    <property type="match status" value="1"/>
</dbReference>
<dbReference type="PANTHER" id="PTHR21180">
    <property type="entry name" value="ENDONUCLEASE/EXONUCLEASE/PHOSPHATASE FAMILY DOMAIN-CONTAINING PROTEIN 1"/>
    <property type="match status" value="1"/>
</dbReference>
<accession>A0A833P3F0</accession>
<feature type="domain" description="Helix-hairpin-helix DNA-binding motif class 1" evidence="2">
    <location>
        <begin position="167"/>
        <end position="186"/>
    </location>
</feature>
<dbReference type="GO" id="GO:0003677">
    <property type="term" value="F:DNA binding"/>
    <property type="evidence" value="ECO:0007669"/>
    <property type="project" value="InterPro"/>
</dbReference>
<dbReference type="Gene3D" id="3.10.560.10">
    <property type="entry name" value="Outer membrane lipoprotein wza domain like"/>
    <property type="match status" value="1"/>
</dbReference>